<dbReference type="InterPro" id="IPR024361">
    <property type="entry name" value="BACON"/>
</dbReference>
<organism evidence="2">
    <name type="scientific">gut metagenome</name>
    <dbReference type="NCBI Taxonomy" id="749906"/>
    <lineage>
        <taxon>unclassified sequences</taxon>
        <taxon>metagenomes</taxon>
        <taxon>organismal metagenomes</taxon>
    </lineage>
</organism>
<proteinExistence type="predicted"/>
<protein>
    <recommendedName>
        <fullName evidence="1">BACON domain-containing protein</fullName>
    </recommendedName>
</protein>
<dbReference type="Pfam" id="PF13004">
    <property type="entry name" value="BACON"/>
    <property type="match status" value="2"/>
</dbReference>
<sequence length="516" mass="57386">MKTIMKNMSLALWAVVVSFLLSLTACQDYSIDSQAEGSPKLVTDALEQYNALATHADNVAFLVSANTPWEITVTTEDADKDWCKVTPGSSSTSSLVAEVIVSFKDNESNLTREATLTLSAEEVAEKKIIKIIQDSKADLYVTGDAKNQEFVKAGEAKNLLIRANRDWTISYVKESDKSWLHLSKYEASLNTLTETMVKVTADANEEAKREAELIVKTATQEIKVNILQKGAKLEVTPEELEKVTSLPAESGVVVIPVNTDMANWNAVVKGEADWIKNLKVDNKQISFELDQNIVLFPRSAEIALTTASGTEAFLIPLTQSHATFYCYGKGNTTEVAMPEGRFTERGFKLMGNDEFRVAFPNTYKRGTFVWEIDLVTTDEHPFTITGASNYDLSKVPNTHINFASNKNVVTGPNDWRVNNGGKGWWLTWQKVNVLKKQYKDIKKVELTFGEASQGDITLKLYNAAGEVLAEKKHTAGTEDEKWVKAEGMSYSMYFHGNFADENDYCIIKSFKAVPLP</sequence>
<evidence type="ECO:0000259" key="1">
    <source>
        <dbReference type="Pfam" id="PF13004"/>
    </source>
</evidence>
<dbReference type="InterPro" id="IPR013783">
    <property type="entry name" value="Ig-like_fold"/>
</dbReference>
<accession>J9H2D5</accession>
<dbReference type="Gene3D" id="2.60.40.10">
    <property type="entry name" value="Immunoglobulins"/>
    <property type="match status" value="2"/>
</dbReference>
<evidence type="ECO:0000313" key="2">
    <source>
        <dbReference type="EMBL" id="EJX07680.1"/>
    </source>
</evidence>
<feature type="domain" description="BACON" evidence="1">
    <location>
        <begin position="171"/>
        <end position="228"/>
    </location>
</feature>
<dbReference type="PROSITE" id="PS51257">
    <property type="entry name" value="PROKAR_LIPOPROTEIN"/>
    <property type="match status" value="1"/>
</dbReference>
<dbReference type="CDD" id="cd14948">
    <property type="entry name" value="BACON"/>
    <property type="match status" value="2"/>
</dbReference>
<reference evidence="2" key="1">
    <citation type="journal article" date="2012" name="PLoS ONE">
        <title>Gene sets for utilization of primary and secondary nutrition supplies in the distal gut of endangered iberian lynx.</title>
        <authorList>
            <person name="Alcaide M."/>
            <person name="Messina E."/>
            <person name="Richter M."/>
            <person name="Bargiela R."/>
            <person name="Peplies J."/>
            <person name="Huws S.A."/>
            <person name="Newbold C.J."/>
            <person name="Golyshin P.N."/>
            <person name="Simon M.A."/>
            <person name="Lopez G."/>
            <person name="Yakimov M.M."/>
            <person name="Ferrer M."/>
        </authorList>
    </citation>
    <scope>NUCLEOTIDE SEQUENCE</scope>
</reference>
<dbReference type="EMBL" id="AMCI01000818">
    <property type="protein sequence ID" value="EJX07680.1"/>
    <property type="molecule type" value="Genomic_DNA"/>
</dbReference>
<gene>
    <name evidence="2" type="ORF">EVA_04210</name>
</gene>
<comment type="caution">
    <text evidence="2">The sequence shown here is derived from an EMBL/GenBank/DDBJ whole genome shotgun (WGS) entry which is preliminary data.</text>
</comment>
<feature type="domain" description="BACON" evidence="1">
    <location>
        <begin position="75"/>
        <end position="133"/>
    </location>
</feature>
<name>J9H2D5_9ZZZZ</name>
<dbReference type="AlphaFoldDB" id="J9H2D5"/>